<name>A0A0D2MH72_9CHLO</name>
<proteinExistence type="predicted"/>
<protein>
    <submittedName>
        <fullName evidence="2">Papain-type cysteine protease</fullName>
    </submittedName>
</protein>
<dbReference type="Proteomes" id="UP000054498">
    <property type="component" value="Unassembled WGS sequence"/>
</dbReference>
<dbReference type="InterPro" id="IPR000668">
    <property type="entry name" value="Peptidase_C1A_C"/>
</dbReference>
<evidence type="ECO:0000313" key="3">
    <source>
        <dbReference type="Proteomes" id="UP000054498"/>
    </source>
</evidence>
<dbReference type="RefSeq" id="XP_013893425.1">
    <property type="nucleotide sequence ID" value="XM_014037971.1"/>
</dbReference>
<dbReference type="GO" id="GO:0006508">
    <property type="term" value="P:proteolysis"/>
    <property type="evidence" value="ECO:0007669"/>
    <property type="project" value="UniProtKB-KW"/>
</dbReference>
<dbReference type="GeneID" id="25731031"/>
<gene>
    <name evidence="2" type="ORF">MNEG_13557</name>
</gene>
<dbReference type="OrthoDB" id="190265at2759"/>
<dbReference type="STRING" id="145388.A0A0D2MH72"/>
<dbReference type="SUPFAM" id="SSF54001">
    <property type="entry name" value="Cysteine proteinases"/>
    <property type="match status" value="1"/>
</dbReference>
<dbReference type="GO" id="GO:0008234">
    <property type="term" value="F:cysteine-type peptidase activity"/>
    <property type="evidence" value="ECO:0007669"/>
    <property type="project" value="InterPro"/>
</dbReference>
<dbReference type="Gene3D" id="3.90.70.10">
    <property type="entry name" value="Cysteine proteinases"/>
    <property type="match status" value="1"/>
</dbReference>
<reference evidence="2 3" key="1">
    <citation type="journal article" date="2013" name="BMC Genomics">
        <title>Reconstruction of the lipid metabolism for the microalga Monoraphidium neglectum from its genome sequence reveals characteristics suitable for biofuel production.</title>
        <authorList>
            <person name="Bogen C."/>
            <person name="Al-Dilaimi A."/>
            <person name="Albersmeier A."/>
            <person name="Wichmann J."/>
            <person name="Grundmann M."/>
            <person name="Rupp O."/>
            <person name="Lauersen K.J."/>
            <person name="Blifernez-Klassen O."/>
            <person name="Kalinowski J."/>
            <person name="Goesmann A."/>
            <person name="Mussgnug J.H."/>
            <person name="Kruse O."/>
        </authorList>
    </citation>
    <scope>NUCLEOTIDE SEQUENCE [LARGE SCALE GENOMIC DNA]</scope>
    <source>
        <strain evidence="2 3">SAG 48.87</strain>
    </source>
</reference>
<sequence length="89" mass="9761">MIQDRLKIAKLRAGDMTPDVMLGRQTLLNCAAFHGMGTGCDGGDAIDVFHYMAKFGLPDESCLHYAATDQSAFKEKGMERCPADKFCVK</sequence>
<dbReference type="Pfam" id="PF00112">
    <property type="entry name" value="Peptidase_C1"/>
    <property type="match status" value="1"/>
</dbReference>
<accession>A0A0D2MH72</accession>
<evidence type="ECO:0000313" key="2">
    <source>
        <dbReference type="EMBL" id="KIY94405.1"/>
    </source>
</evidence>
<keyword evidence="3" id="KW-1185">Reference proteome</keyword>
<keyword evidence="2" id="KW-0378">Hydrolase</keyword>
<dbReference type="EMBL" id="KK104117">
    <property type="protein sequence ID" value="KIY94405.1"/>
    <property type="molecule type" value="Genomic_DNA"/>
</dbReference>
<feature type="domain" description="Peptidase C1A papain C-terminal" evidence="1">
    <location>
        <begin position="18"/>
        <end position="76"/>
    </location>
</feature>
<dbReference type="InterPro" id="IPR038765">
    <property type="entry name" value="Papain-like_cys_pep_sf"/>
</dbReference>
<organism evidence="2 3">
    <name type="scientific">Monoraphidium neglectum</name>
    <dbReference type="NCBI Taxonomy" id="145388"/>
    <lineage>
        <taxon>Eukaryota</taxon>
        <taxon>Viridiplantae</taxon>
        <taxon>Chlorophyta</taxon>
        <taxon>core chlorophytes</taxon>
        <taxon>Chlorophyceae</taxon>
        <taxon>CS clade</taxon>
        <taxon>Sphaeropleales</taxon>
        <taxon>Selenastraceae</taxon>
        <taxon>Monoraphidium</taxon>
    </lineage>
</organism>
<evidence type="ECO:0000259" key="1">
    <source>
        <dbReference type="Pfam" id="PF00112"/>
    </source>
</evidence>
<dbReference type="KEGG" id="mng:MNEG_13557"/>
<keyword evidence="2" id="KW-0645">Protease</keyword>
<dbReference type="AlphaFoldDB" id="A0A0D2MH72"/>